<dbReference type="InterPro" id="IPR050697">
    <property type="entry name" value="Adenylyl/Guanylyl_Cyclase_3/4"/>
</dbReference>
<dbReference type="InterPro" id="IPR000253">
    <property type="entry name" value="FHA_dom"/>
</dbReference>
<dbReference type="CDD" id="cd07302">
    <property type="entry name" value="CHD"/>
    <property type="match status" value="1"/>
</dbReference>
<dbReference type="AlphaFoldDB" id="A0A3B0Z974"/>
<gene>
    <name evidence="3" type="ORF">MNBD_GAMMA16-166</name>
</gene>
<name>A0A3B0Z974_9ZZZZ</name>
<organism evidence="3">
    <name type="scientific">hydrothermal vent metagenome</name>
    <dbReference type="NCBI Taxonomy" id="652676"/>
    <lineage>
        <taxon>unclassified sequences</taxon>
        <taxon>metagenomes</taxon>
        <taxon>ecological metagenomes</taxon>
    </lineage>
</organism>
<sequence>MPLENNKFPHLEWQDVKGHCHRRDITERLYIGRVCQGVPTDKRIIISDANVSRDHAVITYIGGVLTIKDSGRNGTRVNNIRITSGGEQKLISGDLVHIGSIKLHVIFPKKSNLYDFDETDQMETTRVLSLHETVTHLVADIRGFSTIAQQTESSLLFEVLSQLYESLTTIVHENHGTVKDFAGDAIFAFWEHNDEDDPIIAGSACRAALAQQQVTVELFSNLPEKFKELRHLKLGWGIATGPATLSHYGVRSENLALVGDSTNLAFRLSGLANKELSSAIVICHKTAEMVKPSMRVTPLGLVDTKGREGKEAVFSINQAVVRK</sequence>
<evidence type="ECO:0008006" key="4">
    <source>
        <dbReference type="Google" id="ProtNLM"/>
    </source>
</evidence>
<dbReference type="SUPFAM" id="SSF55073">
    <property type="entry name" value="Nucleotide cyclase"/>
    <property type="match status" value="1"/>
</dbReference>
<dbReference type="InterPro" id="IPR008984">
    <property type="entry name" value="SMAD_FHA_dom_sf"/>
</dbReference>
<dbReference type="PROSITE" id="PS50125">
    <property type="entry name" value="GUANYLATE_CYCLASE_2"/>
    <property type="match status" value="1"/>
</dbReference>
<feature type="domain" description="Guanylate cyclase" evidence="2">
    <location>
        <begin position="135"/>
        <end position="269"/>
    </location>
</feature>
<dbReference type="PANTHER" id="PTHR43081">
    <property type="entry name" value="ADENYLATE CYCLASE, TERMINAL-DIFFERENTIATION SPECIFIC-RELATED"/>
    <property type="match status" value="1"/>
</dbReference>
<accession>A0A3B0Z974</accession>
<dbReference type="SMART" id="SM00240">
    <property type="entry name" value="FHA"/>
    <property type="match status" value="1"/>
</dbReference>
<dbReference type="GO" id="GO:0035556">
    <property type="term" value="P:intracellular signal transduction"/>
    <property type="evidence" value="ECO:0007669"/>
    <property type="project" value="InterPro"/>
</dbReference>
<dbReference type="Pfam" id="PF00498">
    <property type="entry name" value="FHA"/>
    <property type="match status" value="1"/>
</dbReference>
<dbReference type="PANTHER" id="PTHR43081:SF20">
    <property type="entry name" value="TWO-COMPONENT RESPONSE REGULATOR"/>
    <property type="match status" value="1"/>
</dbReference>
<dbReference type="PROSITE" id="PS50006">
    <property type="entry name" value="FHA_DOMAIN"/>
    <property type="match status" value="1"/>
</dbReference>
<dbReference type="CDD" id="cd00060">
    <property type="entry name" value="FHA"/>
    <property type="match status" value="1"/>
</dbReference>
<dbReference type="InterPro" id="IPR001054">
    <property type="entry name" value="A/G_cyclase"/>
</dbReference>
<protein>
    <recommendedName>
        <fullName evidence="4">Adenylate cyclase</fullName>
    </recommendedName>
</protein>
<dbReference type="Gene3D" id="2.60.200.20">
    <property type="match status" value="1"/>
</dbReference>
<feature type="domain" description="FHA" evidence="1">
    <location>
        <begin position="29"/>
        <end position="82"/>
    </location>
</feature>
<proteinExistence type="predicted"/>
<dbReference type="Gene3D" id="3.30.70.1230">
    <property type="entry name" value="Nucleotide cyclase"/>
    <property type="match status" value="1"/>
</dbReference>
<dbReference type="GO" id="GO:0006171">
    <property type="term" value="P:cAMP biosynthetic process"/>
    <property type="evidence" value="ECO:0007669"/>
    <property type="project" value="TreeGrafter"/>
</dbReference>
<dbReference type="Pfam" id="PF00211">
    <property type="entry name" value="Guanylate_cyc"/>
    <property type="match status" value="1"/>
</dbReference>
<evidence type="ECO:0000259" key="1">
    <source>
        <dbReference type="PROSITE" id="PS50006"/>
    </source>
</evidence>
<evidence type="ECO:0000313" key="3">
    <source>
        <dbReference type="EMBL" id="VAW85540.1"/>
    </source>
</evidence>
<reference evidence="3" key="1">
    <citation type="submission" date="2018-06" db="EMBL/GenBank/DDBJ databases">
        <authorList>
            <person name="Zhirakovskaya E."/>
        </authorList>
    </citation>
    <scope>NUCLEOTIDE SEQUENCE</scope>
</reference>
<dbReference type="EMBL" id="UOFO01000075">
    <property type="protein sequence ID" value="VAW85540.1"/>
    <property type="molecule type" value="Genomic_DNA"/>
</dbReference>
<evidence type="ECO:0000259" key="2">
    <source>
        <dbReference type="PROSITE" id="PS50125"/>
    </source>
</evidence>
<dbReference type="InterPro" id="IPR029787">
    <property type="entry name" value="Nucleotide_cyclase"/>
</dbReference>
<dbReference type="SUPFAM" id="SSF49879">
    <property type="entry name" value="SMAD/FHA domain"/>
    <property type="match status" value="1"/>
</dbReference>